<feature type="region of interest" description="Disordered" evidence="1">
    <location>
        <begin position="78"/>
        <end position="119"/>
    </location>
</feature>
<organism evidence="2 3">
    <name type="scientific">Eumeta variegata</name>
    <name type="common">Bagworm moth</name>
    <name type="synonym">Eumeta japonica</name>
    <dbReference type="NCBI Taxonomy" id="151549"/>
    <lineage>
        <taxon>Eukaryota</taxon>
        <taxon>Metazoa</taxon>
        <taxon>Ecdysozoa</taxon>
        <taxon>Arthropoda</taxon>
        <taxon>Hexapoda</taxon>
        <taxon>Insecta</taxon>
        <taxon>Pterygota</taxon>
        <taxon>Neoptera</taxon>
        <taxon>Endopterygota</taxon>
        <taxon>Lepidoptera</taxon>
        <taxon>Glossata</taxon>
        <taxon>Ditrysia</taxon>
        <taxon>Tineoidea</taxon>
        <taxon>Psychidae</taxon>
        <taxon>Oiketicinae</taxon>
        <taxon>Eumeta</taxon>
    </lineage>
</organism>
<accession>A0A4C1YW78</accession>
<dbReference type="Proteomes" id="UP000299102">
    <property type="component" value="Unassembled WGS sequence"/>
</dbReference>
<evidence type="ECO:0000313" key="2">
    <source>
        <dbReference type="EMBL" id="GBP79182.1"/>
    </source>
</evidence>
<reference evidence="2 3" key="1">
    <citation type="journal article" date="2019" name="Commun. Biol.">
        <title>The bagworm genome reveals a unique fibroin gene that provides high tensile strength.</title>
        <authorList>
            <person name="Kono N."/>
            <person name="Nakamura H."/>
            <person name="Ohtoshi R."/>
            <person name="Tomita M."/>
            <person name="Numata K."/>
            <person name="Arakawa K."/>
        </authorList>
    </citation>
    <scope>NUCLEOTIDE SEQUENCE [LARGE SCALE GENOMIC DNA]</scope>
</reference>
<keyword evidence="3" id="KW-1185">Reference proteome</keyword>
<name>A0A4C1YW78_EUMVA</name>
<comment type="caution">
    <text evidence="2">The sequence shown here is derived from an EMBL/GenBank/DDBJ whole genome shotgun (WGS) entry which is preliminary data.</text>
</comment>
<dbReference type="EMBL" id="BGZK01001404">
    <property type="protein sequence ID" value="GBP79182.1"/>
    <property type="molecule type" value="Genomic_DNA"/>
</dbReference>
<proteinExistence type="predicted"/>
<sequence>MDERVDGECSELTFSPSRQLRVSSTDGFGSLRWNEISKDPVSVRPSGVDGSRSTIEWTDDKLNINTRCNRRKRAPCASIMQSQSPTRGFTHTEQTAPARAARPRHHRRPRPHPHHCTHI</sequence>
<evidence type="ECO:0000313" key="3">
    <source>
        <dbReference type="Proteomes" id="UP000299102"/>
    </source>
</evidence>
<evidence type="ECO:0000256" key="1">
    <source>
        <dbReference type="SAM" id="MobiDB-lite"/>
    </source>
</evidence>
<feature type="compositionally biased region" description="Polar residues" evidence="1">
    <location>
        <begin position="79"/>
        <end position="95"/>
    </location>
</feature>
<gene>
    <name evidence="2" type="ORF">EVAR_53048_1</name>
</gene>
<dbReference type="AlphaFoldDB" id="A0A4C1YW78"/>
<feature type="compositionally biased region" description="Basic residues" evidence="1">
    <location>
        <begin position="101"/>
        <end position="119"/>
    </location>
</feature>
<protein>
    <submittedName>
        <fullName evidence="2">Uncharacterized protein</fullName>
    </submittedName>
</protein>